<dbReference type="AlphaFoldDB" id="A0A1I5VXZ7"/>
<dbReference type="InterPro" id="IPR036465">
    <property type="entry name" value="vWFA_dom_sf"/>
</dbReference>
<dbReference type="Proteomes" id="UP000183769">
    <property type="component" value="Unassembled WGS sequence"/>
</dbReference>
<dbReference type="PROSITE" id="PS51318">
    <property type="entry name" value="TAT"/>
    <property type="match status" value="1"/>
</dbReference>
<feature type="region of interest" description="Disordered" evidence="1">
    <location>
        <begin position="469"/>
        <end position="502"/>
    </location>
</feature>
<dbReference type="PROSITE" id="PS50234">
    <property type="entry name" value="VWFA"/>
    <property type="match status" value="1"/>
</dbReference>
<feature type="domain" description="VWFA" evidence="2">
    <location>
        <begin position="218"/>
        <end position="389"/>
    </location>
</feature>
<dbReference type="SMART" id="SM00327">
    <property type="entry name" value="VWA"/>
    <property type="match status" value="1"/>
</dbReference>
<dbReference type="Pfam" id="PF00092">
    <property type="entry name" value="VWA"/>
    <property type="match status" value="1"/>
</dbReference>
<dbReference type="InterPro" id="IPR002035">
    <property type="entry name" value="VWF_A"/>
</dbReference>
<dbReference type="Gene3D" id="3.40.50.410">
    <property type="entry name" value="von Willebrand factor, type A domain"/>
    <property type="match status" value="1"/>
</dbReference>
<dbReference type="PANTHER" id="PTHR10579">
    <property type="entry name" value="CALCIUM-ACTIVATED CHLORIDE CHANNEL REGULATOR"/>
    <property type="match status" value="1"/>
</dbReference>
<dbReference type="OrthoDB" id="222305at2157"/>
<keyword evidence="4" id="KW-1185">Reference proteome</keyword>
<dbReference type="PANTHER" id="PTHR10579:SF43">
    <property type="entry name" value="ZINC FINGER (C3HC4-TYPE RING FINGER) FAMILY PROTEIN"/>
    <property type="match status" value="1"/>
</dbReference>
<gene>
    <name evidence="3" type="ORF">SAMN05216277_12123</name>
</gene>
<organism evidence="3 4">
    <name type="scientific">Halolamina pelagica</name>
    <dbReference type="NCBI Taxonomy" id="699431"/>
    <lineage>
        <taxon>Archaea</taxon>
        <taxon>Methanobacteriati</taxon>
        <taxon>Methanobacteriota</taxon>
        <taxon>Stenosarchaea group</taxon>
        <taxon>Halobacteria</taxon>
        <taxon>Halobacteriales</taxon>
        <taxon>Haloferacaceae</taxon>
    </lineage>
</organism>
<accession>A0A1I5VXZ7</accession>
<evidence type="ECO:0000259" key="2">
    <source>
        <dbReference type="PROSITE" id="PS50234"/>
    </source>
</evidence>
<evidence type="ECO:0000313" key="3">
    <source>
        <dbReference type="EMBL" id="SFQ12283.1"/>
    </source>
</evidence>
<dbReference type="InterPro" id="IPR051266">
    <property type="entry name" value="CLCR"/>
</dbReference>
<dbReference type="CDD" id="cd00198">
    <property type="entry name" value="vWFA"/>
    <property type="match status" value="1"/>
</dbReference>
<feature type="compositionally biased region" description="Low complexity" evidence="1">
    <location>
        <begin position="489"/>
        <end position="502"/>
    </location>
</feature>
<reference evidence="4" key="1">
    <citation type="submission" date="2016-10" db="EMBL/GenBank/DDBJ databases">
        <authorList>
            <person name="Varghese N."/>
            <person name="Submissions S."/>
        </authorList>
    </citation>
    <scope>NUCLEOTIDE SEQUENCE [LARGE SCALE GENOMIC DNA]</scope>
    <source>
        <strain evidence="4">CGMCC 1.10329</strain>
    </source>
</reference>
<dbReference type="InterPro" id="IPR006311">
    <property type="entry name" value="TAT_signal"/>
</dbReference>
<sequence length="502" mass="52599">MDDKPQLFNTTRRQLLAGMGAVGLASAGAGLGTTAYFNDTESFEGNNLQAGEFDLKLDWQHTYHGAMNDDIYASAGRPYVSAFPDADGDGIRDEFLTRGELAAEMEDDETSQAVEDAYRAQFADVPNDFESPLIALDDVKPGDSGCLSLSMHLFDNPGHIWLGTENVSASENGQNEPEAEVDETPEGAGELAENMTARVWYDDGNCELDSGFEGETAEVVAVLDRSGSMDDDTGNPATSAKWNGAKDGVETLVDALAPNTPSVQFGLASYSSSATVDQALTTDPSDIDAALGTLTTGGSTNIESGLAAADGMFSGTADSEIIVVLTNGNETTGDAVGYAAGMKSDGKTIYTIAYGSNANAGTLSQISSGAAYSYLATELAAIEQVFAAIGQSISGEEVIVDGTMADVINALETGVHLDGNRVDEEDQCFVNSTTQYIAIDWEVPTTVGNEIQTDSLEFDLSLVAEQCRHNDAPENPFAPESTPTPTPTPTDTGNTTATDTGN</sequence>
<dbReference type="EMBL" id="FOXI01000021">
    <property type="protein sequence ID" value="SFQ12283.1"/>
    <property type="molecule type" value="Genomic_DNA"/>
</dbReference>
<evidence type="ECO:0000313" key="4">
    <source>
        <dbReference type="Proteomes" id="UP000183769"/>
    </source>
</evidence>
<dbReference type="RefSeq" id="WP_074880579.1">
    <property type="nucleotide sequence ID" value="NZ_FOXI01000021.1"/>
</dbReference>
<dbReference type="NCBIfam" id="TIGR04088">
    <property type="entry name" value="cognate_SipW"/>
    <property type="match status" value="1"/>
</dbReference>
<dbReference type="InterPro" id="IPR023833">
    <property type="entry name" value="Signal_pept_SipW-depend-type"/>
</dbReference>
<proteinExistence type="predicted"/>
<name>A0A1I5VXZ7_9EURY</name>
<evidence type="ECO:0000256" key="1">
    <source>
        <dbReference type="SAM" id="MobiDB-lite"/>
    </source>
</evidence>
<dbReference type="SUPFAM" id="SSF53300">
    <property type="entry name" value="vWA-like"/>
    <property type="match status" value="1"/>
</dbReference>
<protein>
    <submittedName>
        <fullName evidence="3">SipW-cognate class signal peptide</fullName>
    </submittedName>
</protein>